<dbReference type="OrthoDB" id="5426165at2759"/>
<feature type="compositionally biased region" description="Polar residues" evidence="1">
    <location>
        <begin position="191"/>
        <end position="205"/>
    </location>
</feature>
<dbReference type="PANTHER" id="PTHR40623:SF2">
    <property type="entry name" value="INTEGRAL MEMBRANE PROTEIN"/>
    <property type="match status" value="1"/>
</dbReference>
<evidence type="ECO:0000313" key="3">
    <source>
        <dbReference type="EMBL" id="KZZ94736.1"/>
    </source>
</evidence>
<protein>
    <submittedName>
        <fullName evidence="3">Uncharacterized protein</fullName>
    </submittedName>
</protein>
<evidence type="ECO:0000256" key="1">
    <source>
        <dbReference type="SAM" id="MobiDB-lite"/>
    </source>
</evidence>
<feature type="compositionally biased region" description="Basic residues" evidence="1">
    <location>
        <begin position="280"/>
        <end position="295"/>
    </location>
</feature>
<accession>A0A168B3D8</accession>
<reference evidence="3 4" key="1">
    <citation type="journal article" date="2016" name="Genome Biol. Evol.">
        <title>Divergent and convergent evolution of fungal pathogenicity.</title>
        <authorList>
            <person name="Shang Y."/>
            <person name="Xiao G."/>
            <person name="Zheng P."/>
            <person name="Cen K."/>
            <person name="Zhan S."/>
            <person name="Wang C."/>
        </authorList>
    </citation>
    <scope>NUCLEOTIDE SEQUENCE [LARGE SCALE GENOMIC DNA]</scope>
    <source>
        <strain evidence="3 4">RCEF 2490</strain>
    </source>
</reference>
<proteinExistence type="predicted"/>
<dbReference type="STRING" id="1081109.A0A168B3D8"/>
<sequence>MTSFFAGWQLWQQMTFVLGCCIVIVFLMGLARLWHINQQIRRYELLDEEQRSRIAEMRHCGISHHGRSTVAFGARAIENGEQMDGIWNSFRPKGKGKLVSSPPTPVFPAPIHTDSDEHSTYYSLHDTPCDSDDQGKSSSIISACSVTPSRQQVDEHIGQPRPSEEASVLTRAHHETRRSLHRPSRSHDVTSRGSDQDSFTLSEQQIAWHRPRTRALSLDSSRPFPAQTRPQVHGSAQVYVNRNHRKSNTGFEILPAGTLGSRPELPEERHRPVTSDSRRTLRRTRSIRRLRKQRS</sequence>
<dbReference type="PANTHER" id="PTHR40623">
    <property type="entry name" value="INTEGRAL MEMBRANE PROTEIN"/>
    <property type="match status" value="1"/>
</dbReference>
<feature type="transmembrane region" description="Helical" evidence="2">
    <location>
        <begin position="14"/>
        <end position="34"/>
    </location>
</feature>
<comment type="caution">
    <text evidence="3">The sequence shown here is derived from an EMBL/GenBank/DDBJ whole genome shotgun (WGS) entry which is preliminary data.</text>
</comment>
<feature type="compositionally biased region" description="Basic residues" evidence="1">
    <location>
        <begin position="174"/>
        <end position="184"/>
    </location>
</feature>
<feature type="compositionally biased region" description="Basic and acidic residues" evidence="1">
    <location>
        <begin position="264"/>
        <end position="279"/>
    </location>
</feature>
<evidence type="ECO:0000256" key="2">
    <source>
        <dbReference type="SAM" id="Phobius"/>
    </source>
</evidence>
<dbReference type="EMBL" id="AZGY01000010">
    <property type="protein sequence ID" value="KZZ94736.1"/>
    <property type="molecule type" value="Genomic_DNA"/>
</dbReference>
<keyword evidence="4" id="KW-1185">Reference proteome</keyword>
<name>A0A168B3D8_9HYPO</name>
<keyword evidence="2" id="KW-0812">Transmembrane</keyword>
<feature type="compositionally biased region" description="Polar residues" evidence="1">
    <location>
        <begin position="136"/>
        <end position="151"/>
    </location>
</feature>
<evidence type="ECO:0000313" key="4">
    <source>
        <dbReference type="Proteomes" id="UP000078544"/>
    </source>
</evidence>
<keyword evidence="2" id="KW-0472">Membrane</keyword>
<feature type="region of interest" description="Disordered" evidence="1">
    <location>
        <begin position="118"/>
        <end position="233"/>
    </location>
</feature>
<organism evidence="3 4">
    <name type="scientific">Moelleriella libera RCEF 2490</name>
    <dbReference type="NCBI Taxonomy" id="1081109"/>
    <lineage>
        <taxon>Eukaryota</taxon>
        <taxon>Fungi</taxon>
        <taxon>Dikarya</taxon>
        <taxon>Ascomycota</taxon>
        <taxon>Pezizomycotina</taxon>
        <taxon>Sordariomycetes</taxon>
        <taxon>Hypocreomycetidae</taxon>
        <taxon>Hypocreales</taxon>
        <taxon>Clavicipitaceae</taxon>
        <taxon>Moelleriella</taxon>
    </lineage>
</organism>
<feature type="region of interest" description="Disordered" evidence="1">
    <location>
        <begin position="249"/>
        <end position="295"/>
    </location>
</feature>
<gene>
    <name evidence="3" type="ORF">AAL_04847</name>
</gene>
<feature type="compositionally biased region" description="Basic and acidic residues" evidence="1">
    <location>
        <begin position="152"/>
        <end position="164"/>
    </location>
</feature>
<keyword evidence="2" id="KW-1133">Transmembrane helix</keyword>
<dbReference type="AlphaFoldDB" id="A0A168B3D8"/>
<dbReference type="Proteomes" id="UP000078544">
    <property type="component" value="Unassembled WGS sequence"/>
</dbReference>